<protein>
    <submittedName>
        <fullName evidence="1">Uncharacterized protein</fullName>
    </submittedName>
</protein>
<dbReference type="AlphaFoldDB" id="A0AA36ENU7"/>
<proteinExistence type="predicted"/>
<reference evidence="1" key="1">
    <citation type="submission" date="2023-04" db="EMBL/GenBank/DDBJ databases">
        <authorList>
            <person name="Vijverberg K."/>
            <person name="Xiong W."/>
            <person name="Schranz E."/>
        </authorList>
    </citation>
    <scope>NUCLEOTIDE SEQUENCE</scope>
</reference>
<accession>A0AA36ENU7</accession>
<organism evidence="1 2">
    <name type="scientific">Lactuca saligna</name>
    <name type="common">Willowleaf lettuce</name>
    <dbReference type="NCBI Taxonomy" id="75948"/>
    <lineage>
        <taxon>Eukaryota</taxon>
        <taxon>Viridiplantae</taxon>
        <taxon>Streptophyta</taxon>
        <taxon>Embryophyta</taxon>
        <taxon>Tracheophyta</taxon>
        <taxon>Spermatophyta</taxon>
        <taxon>Magnoliopsida</taxon>
        <taxon>eudicotyledons</taxon>
        <taxon>Gunneridae</taxon>
        <taxon>Pentapetalae</taxon>
        <taxon>asterids</taxon>
        <taxon>campanulids</taxon>
        <taxon>Asterales</taxon>
        <taxon>Asteraceae</taxon>
        <taxon>Cichorioideae</taxon>
        <taxon>Cichorieae</taxon>
        <taxon>Lactucinae</taxon>
        <taxon>Lactuca</taxon>
    </lineage>
</organism>
<evidence type="ECO:0000313" key="1">
    <source>
        <dbReference type="EMBL" id="CAI9302383.1"/>
    </source>
</evidence>
<name>A0AA36ENU7_LACSI</name>
<gene>
    <name evidence="1" type="ORF">LSALG_LOCUS40873</name>
</gene>
<sequence>MEEEETSKINANLSNEVINVNMGDGSFTISINTTAIPPPSSPLVTSMLIPTSIPGISPTFQEVMQEHITSFFHRNQQNLRSPFMITNMKMISWLATYSHSFDSKLMKLQDATCERHVIFENMVIGSKDSIELKVNVLMGTMTCLVEDLTTFNKDYSRDLKLKNEGDGKMFDKIEKNLTEFKRLSQNLIFLHNLCFLNNLSLQWFPLLNQVLSMNWHIYLIWYFAYQPMLHVLQLCRNGEKGGSVRQKEPVKIKA</sequence>
<keyword evidence="2" id="KW-1185">Reference proteome</keyword>
<evidence type="ECO:0000313" key="2">
    <source>
        <dbReference type="Proteomes" id="UP001177003"/>
    </source>
</evidence>
<dbReference type="Proteomes" id="UP001177003">
    <property type="component" value="Chromosome 9"/>
</dbReference>
<dbReference type="EMBL" id="OX465085">
    <property type="protein sequence ID" value="CAI9302383.1"/>
    <property type="molecule type" value="Genomic_DNA"/>
</dbReference>